<organism evidence="1 2">
    <name type="scientific">Anaerovorax odorimutans</name>
    <dbReference type="NCBI Taxonomy" id="109327"/>
    <lineage>
        <taxon>Bacteria</taxon>
        <taxon>Bacillati</taxon>
        <taxon>Bacillota</taxon>
        <taxon>Clostridia</taxon>
        <taxon>Peptostreptococcales</taxon>
        <taxon>Anaerovoracaceae</taxon>
        <taxon>Anaerovorax</taxon>
    </lineage>
</organism>
<dbReference type="Proteomes" id="UP001524502">
    <property type="component" value="Unassembled WGS sequence"/>
</dbReference>
<evidence type="ECO:0000313" key="2">
    <source>
        <dbReference type="Proteomes" id="UP001524502"/>
    </source>
</evidence>
<gene>
    <name evidence="1" type="ORF">NE619_17815</name>
</gene>
<sequence>MEKYEIRMMAICEKTVTVYAEHETAATRLSGWISNGFRLFSARKIFMRKADTIPASIAFG</sequence>
<proteinExistence type="predicted"/>
<accession>A0ABT1RTZ4</accession>
<keyword evidence="2" id="KW-1185">Reference proteome</keyword>
<dbReference type="EMBL" id="JANFXK010000043">
    <property type="protein sequence ID" value="MCQ4638589.1"/>
    <property type="molecule type" value="Genomic_DNA"/>
</dbReference>
<comment type="caution">
    <text evidence="1">The sequence shown here is derived from an EMBL/GenBank/DDBJ whole genome shotgun (WGS) entry which is preliminary data.</text>
</comment>
<evidence type="ECO:0000313" key="1">
    <source>
        <dbReference type="EMBL" id="MCQ4638589.1"/>
    </source>
</evidence>
<protein>
    <submittedName>
        <fullName evidence="1">Uncharacterized protein</fullName>
    </submittedName>
</protein>
<reference evidence="1 2" key="1">
    <citation type="submission" date="2022-06" db="EMBL/GenBank/DDBJ databases">
        <title>Isolation of gut microbiota from human fecal samples.</title>
        <authorList>
            <person name="Pamer E.G."/>
            <person name="Barat B."/>
            <person name="Waligurski E."/>
            <person name="Medina S."/>
            <person name="Paddock L."/>
            <person name="Mostad J."/>
        </authorList>
    </citation>
    <scope>NUCLEOTIDE SEQUENCE [LARGE SCALE GENOMIC DNA]</scope>
    <source>
        <strain evidence="1 2">SL.3.17</strain>
    </source>
</reference>
<dbReference type="RefSeq" id="WP_256133796.1">
    <property type="nucleotide sequence ID" value="NZ_JANFXK010000043.1"/>
</dbReference>
<name>A0ABT1RTZ4_9FIRM</name>